<keyword evidence="3" id="KW-1185">Reference proteome</keyword>
<dbReference type="InterPro" id="IPR000182">
    <property type="entry name" value="GNAT_dom"/>
</dbReference>
<organism evidence="2 3">
    <name type="scientific">Rhodococcoides kroppenstedtii</name>
    <dbReference type="NCBI Taxonomy" id="293050"/>
    <lineage>
        <taxon>Bacteria</taxon>
        <taxon>Bacillati</taxon>
        <taxon>Actinomycetota</taxon>
        <taxon>Actinomycetes</taxon>
        <taxon>Mycobacteriales</taxon>
        <taxon>Nocardiaceae</taxon>
        <taxon>Rhodococcoides</taxon>
    </lineage>
</organism>
<dbReference type="InterPro" id="IPR016181">
    <property type="entry name" value="Acyl_CoA_acyltransferase"/>
</dbReference>
<gene>
    <name evidence="2" type="ORF">HQ605_10845</name>
</gene>
<dbReference type="Proteomes" id="UP001520140">
    <property type="component" value="Unassembled WGS sequence"/>
</dbReference>
<dbReference type="Gene3D" id="3.40.630.30">
    <property type="match status" value="1"/>
</dbReference>
<dbReference type="SUPFAM" id="SSF55729">
    <property type="entry name" value="Acyl-CoA N-acyltransferases (Nat)"/>
    <property type="match status" value="1"/>
</dbReference>
<name>A0ABS7NWP8_9NOCA</name>
<sequence>MSVVSDLHRVRRAFGESAAPWAVTTHDVGEHHWTAFSGTQQIDYNIALVHGGDVQVLVAAAMAALADHEVPGLIMLAGEGLSGAQVMADAGWVAARAMPLMRRPANAGVAADDVREITPADLPRTRELASEAFGLGRELAGAVFTEDLLARDDVVFGGLWEGAPDETSSMVCCGLLCRAEGTSVGWTLATDPARQRRGHASRLVAGVKHIDAGTRGPTEDLCLASIPGAPLYEHIGFERLEHWQVWTRPRWMLGAS</sequence>
<dbReference type="RefSeq" id="WP_157889611.1">
    <property type="nucleotide sequence ID" value="NZ_JABUKE010000039.1"/>
</dbReference>
<evidence type="ECO:0000313" key="3">
    <source>
        <dbReference type="Proteomes" id="UP001520140"/>
    </source>
</evidence>
<feature type="domain" description="N-acetyltransferase" evidence="1">
    <location>
        <begin position="112"/>
        <end position="256"/>
    </location>
</feature>
<evidence type="ECO:0000313" key="2">
    <source>
        <dbReference type="EMBL" id="MBY6321322.1"/>
    </source>
</evidence>
<dbReference type="EMBL" id="JABUKG010000010">
    <property type="protein sequence ID" value="MBY6321322.1"/>
    <property type="molecule type" value="Genomic_DNA"/>
</dbReference>
<evidence type="ECO:0000259" key="1">
    <source>
        <dbReference type="PROSITE" id="PS51186"/>
    </source>
</evidence>
<reference evidence="2 3" key="1">
    <citation type="submission" date="2020-06" db="EMBL/GenBank/DDBJ databases">
        <title>Taxonomy, biology and ecology of Rhodococcus bacteria occurring in California pistachio and other woody hosts as revealed by genome sequence analyses.</title>
        <authorList>
            <person name="Gai Y."/>
            <person name="Riely B."/>
        </authorList>
    </citation>
    <scope>NUCLEOTIDE SEQUENCE [LARGE SCALE GENOMIC DNA]</scope>
    <source>
        <strain evidence="2 3">BP-284</strain>
    </source>
</reference>
<comment type="caution">
    <text evidence="2">The sequence shown here is derived from an EMBL/GenBank/DDBJ whole genome shotgun (WGS) entry which is preliminary data.</text>
</comment>
<proteinExistence type="predicted"/>
<accession>A0ABS7NWP8</accession>
<protein>
    <submittedName>
        <fullName evidence="2">GNAT family N-acetyltransferase</fullName>
    </submittedName>
</protein>
<dbReference type="PROSITE" id="PS51186">
    <property type="entry name" value="GNAT"/>
    <property type="match status" value="1"/>
</dbReference>